<evidence type="ECO:0000313" key="2">
    <source>
        <dbReference type="Proteomes" id="UP000735302"/>
    </source>
</evidence>
<dbReference type="EMBL" id="BLXT01005950">
    <property type="protein sequence ID" value="GFO27789.1"/>
    <property type="molecule type" value="Genomic_DNA"/>
</dbReference>
<accession>A0AAV4C9P3</accession>
<reference evidence="1 2" key="1">
    <citation type="journal article" date="2021" name="Elife">
        <title>Chloroplast acquisition without the gene transfer in kleptoplastic sea slugs, Plakobranchus ocellatus.</title>
        <authorList>
            <person name="Maeda T."/>
            <person name="Takahashi S."/>
            <person name="Yoshida T."/>
            <person name="Shimamura S."/>
            <person name="Takaki Y."/>
            <person name="Nagai Y."/>
            <person name="Toyoda A."/>
            <person name="Suzuki Y."/>
            <person name="Arimoto A."/>
            <person name="Ishii H."/>
            <person name="Satoh N."/>
            <person name="Nishiyama T."/>
            <person name="Hasebe M."/>
            <person name="Maruyama T."/>
            <person name="Minagawa J."/>
            <person name="Obokata J."/>
            <person name="Shigenobu S."/>
        </authorList>
    </citation>
    <scope>NUCLEOTIDE SEQUENCE [LARGE SCALE GENOMIC DNA]</scope>
</reference>
<comment type="caution">
    <text evidence="1">The sequence shown here is derived from an EMBL/GenBank/DDBJ whole genome shotgun (WGS) entry which is preliminary data.</text>
</comment>
<proteinExistence type="predicted"/>
<organism evidence="1 2">
    <name type="scientific">Plakobranchus ocellatus</name>
    <dbReference type="NCBI Taxonomy" id="259542"/>
    <lineage>
        <taxon>Eukaryota</taxon>
        <taxon>Metazoa</taxon>
        <taxon>Spiralia</taxon>
        <taxon>Lophotrochozoa</taxon>
        <taxon>Mollusca</taxon>
        <taxon>Gastropoda</taxon>
        <taxon>Heterobranchia</taxon>
        <taxon>Euthyneura</taxon>
        <taxon>Panpulmonata</taxon>
        <taxon>Sacoglossa</taxon>
        <taxon>Placobranchoidea</taxon>
        <taxon>Plakobranchidae</taxon>
        <taxon>Plakobranchus</taxon>
    </lineage>
</organism>
<dbReference type="AlphaFoldDB" id="A0AAV4C9P3"/>
<evidence type="ECO:0000313" key="1">
    <source>
        <dbReference type="EMBL" id="GFO27789.1"/>
    </source>
</evidence>
<name>A0AAV4C9P3_9GAST</name>
<sequence>MSRAKLEMLDLWGAQSTASHFTILWLRKSKCQQEWSFAAREDAKSISLFAGDNLIPFSEKRGWPRKLSMANLHLLTVTSLHCFFGKGVIEKIKHGQNLTTHLLSSPGNLPRPAANFV</sequence>
<dbReference type="Proteomes" id="UP000735302">
    <property type="component" value="Unassembled WGS sequence"/>
</dbReference>
<protein>
    <submittedName>
        <fullName evidence="1">Uncharacterized protein</fullName>
    </submittedName>
</protein>
<gene>
    <name evidence="1" type="ORF">PoB_005429400</name>
</gene>
<keyword evidence="2" id="KW-1185">Reference proteome</keyword>